<dbReference type="InterPro" id="IPR006439">
    <property type="entry name" value="HAD-SF_hydro_IA"/>
</dbReference>
<comment type="cofactor">
    <cofactor evidence="1">
        <name>Mg(2+)</name>
        <dbReference type="ChEBI" id="CHEBI:18420"/>
    </cofactor>
</comment>
<proteinExistence type="predicted"/>
<keyword evidence="6" id="KW-1185">Reference proteome</keyword>
<dbReference type="SFLD" id="SFLDG01129">
    <property type="entry name" value="C1.5:_HAD__Beta-PGM__Phosphata"/>
    <property type="match status" value="1"/>
</dbReference>
<keyword evidence="3 5" id="KW-0378">Hydrolase</keyword>
<evidence type="ECO:0000313" key="5">
    <source>
        <dbReference type="EMBL" id="MDQ0114774.1"/>
    </source>
</evidence>
<dbReference type="Proteomes" id="UP001229346">
    <property type="component" value="Unassembled WGS sequence"/>
</dbReference>
<evidence type="ECO:0000256" key="3">
    <source>
        <dbReference type="ARBA" id="ARBA00022801"/>
    </source>
</evidence>
<dbReference type="Gene3D" id="3.40.50.1000">
    <property type="entry name" value="HAD superfamily/HAD-like"/>
    <property type="match status" value="1"/>
</dbReference>
<reference evidence="5 6" key="1">
    <citation type="submission" date="2023-07" db="EMBL/GenBank/DDBJ databases">
        <title>Sorghum-associated microbial communities from plants grown in Nebraska, USA.</title>
        <authorList>
            <person name="Schachtman D."/>
        </authorList>
    </citation>
    <scope>NUCLEOTIDE SEQUENCE [LARGE SCALE GENOMIC DNA]</scope>
    <source>
        <strain evidence="5 6">CC482</strain>
    </source>
</reference>
<dbReference type="PANTHER" id="PTHR46470:SF2">
    <property type="entry name" value="GLYCERALDEHYDE 3-PHOSPHATE PHOSPHATASE"/>
    <property type="match status" value="1"/>
</dbReference>
<dbReference type="NCBIfam" id="TIGR01549">
    <property type="entry name" value="HAD-SF-IA-v1"/>
    <property type="match status" value="1"/>
</dbReference>
<evidence type="ECO:0000313" key="6">
    <source>
        <dbReference type="Proteomes" id="UP001229346"/>
    </source>
</evidence>
<evidence type="ECO:0000256" key="2">
    <source>
        <dbReference type="ARBA" id="ARBA00022723"/>
    </source>
</evidence>
<dbReference type="InterPro" id="IPR051400">
    <property type="entry name" value="HAD-like_hydrolase"/>
</dbReference>
<sequence length="247" mass="28061">MDINLTHTGVFFDVDDTLYDHLMPFRKAVDAVVGVNETFPYEKAYHRMRYYSDILSLEMGGAGKMEEGQATEIMRRRRFQLTLAEFGIEVNEQQSAAIQAAYIGCQFDITMFDGARALLERLNRAGYVVGLITNGAEAHQMSKIKAMELDALIPPDRQFVSGKVGHDKPDRRIFDYVNEQTGTTPSDSIYIGDSWRNDVIGAIEAGWSVIWFNHRSAKPESDHLPHHIASSYEELNRLLLRNEIRSV</sequence>
<organism evidence="5 6">
    <name type="scientific">Paenibacillus harenae</name>
    <dbReference type="NCBI Taxonomy" id="306543"/>
    <lineage>
        <taxon>Bacteria</taxon>
        <taxon>Bacillati</taxon>
        <taxon>Bacillota</taxon>
        <taxon>Bacilli</taxon>
        <taxon>Bacillales</taxon>
        <taxon>Paenibacillaceae</taxon>
        <taxon>Paenibacillus</taxon>
    </lineage>
</organism>
<dbReference type="EMBL" id="JAUSSU010000008">
    <property type="protein sequence ID" value="MDQ0114774.1"/>
    <property type="molecule type" value="Genomic_DNA"/>
</dbReference>
<dbReference type="GO" id="GO:0016787">
    <property type="term" value="F:hydrolase activity"/>
    <property type="evidence" value="ECO:0007669"/>
    <property type="project" value="UniProtKB-KW"/>
</dbReference>
<accession>A0ABT9U9A4</accession>
<dbReference type="PANTHER" id="PTHR46470">
    <property type="entry name" value="N-ACYLNEURAMINATE-9-PHOSPHATASE"/>
    <property type="match status" value="1"/>
</dbReference>
<dbReference type="InterPro" id="IPR036412">
    <property type="entry name" value="HAD-like_sf"/>
</dbReference>
<dbReference type="InterPro" id="IPR023214">
    <property type="entry name" value="HAD_sf"/>
</dbReference>
<dbReference type="Pfam" id="PF00702">
    <property type="entry name" value="Hydrolase"/>
    <property type="match status" value="1"/>
</dbReference>
<dbReference type="SFLD" id="SFLDS00003">
    <property type="entry name" value="Haloacid_Dehalogenase"/>
    <property type="match status" value="1"/>
</dbReference>
<dbReference type="Gene3D" id="1.20.120.710">
    <property type="entry name" value="Haloacid dehalogenase hydrolase-like domain"/>
    <property type="match status" value="1"/>
</dbReference>
<keyword evidence="4" id="KW-0460">Magnesium</keyword>
<comment type="caution">
    <text evidence="5">The sequence shown here is derived from an EMBL/GenBank/DDBJ whole genome shotgun (WGS) entry which is preliminary data.</text>
</comment>
<gene>
    <name evidence="5" type="ORF">J2T15_004230</name>
</gene>
<keyword evidence="2" id="KW-0479">Metal-binding</keyword>
<evidence type="ECO:0000256" key="1">
    <source>
        <dbReference type="ARBA" id="ARBA00001946"/>
    </source>
</evidence>
<name>A0ABT9U9A4_PAEHA</name>
<evidence type="ECO:0000256" key="4">
    <source>
        <dbReference type="ARBA" id="ARBA00022842"/>
    </source>
</evidence>
<dbReference type="SUPFAM" id="SSF56784">
    <property type="entry name" value="HAD-like"/>
    <property type="match status" value="1"/>
</dbReference>
<protein>
    <submittedName>
        <fullName evidence="5">Hydrolase of the HAD superfamily</fullName>
    </submittedName>
</protein>